<feature type="domain" description="CheC-like protein" evidence="3">
    <location>
        <begin position="113"/>
        <end position="145"/>
    </location>
</feature>
<evidence type="ECO:0000313" key="5">
    <source>
        <dbReference type="Proteomes" id="UP000476055"/>
    </source>
</evidence>
<gene>
    <name evidence="4" type="ORF">FYJ59_02315</name>
</gene>
<dbReference type="RefSeq" id="WP_154495100.1">
    <property type="nucleotide sequence ID" value="NZ_VUMU01000002.1"/>
</dbReference>
<keyword evidence="2" id="KW-0378">Hydrolase</keyword>
<dbReference type="EMBL" id="VUMU01000002">
    <property type="protein sequence ID" value="MST57091.1"/>
    <property type="molecule type" value="Genomic_DNA"/>
</dbReference>
<dbReference type="Pfam" id="PF04509">
    <property type="entry name" value="CheC"/>
    <property type="match status" value="2"/>
</dbReference>
<dbReference type="InterPro" id="IPR007597">
    <property type="entry name" value="CheC"/>
</dbReference>
<organism evidence="4 5">
    <name type="scientific">Waltera intestinalis</name>
    <dbReference type="NCBI Taxonomy" id="2606635"/>
    <lineage>
        <taxon>Bacteria</taxon>
        <taxon>Bacillati</taxon>
        <taxon>Bacillota</taxon>
        <taxon>Clostridia</taxon>
        <taxon>Lachnospirales</taxon>
        <taxon>Lachnospiraceae</taxon>
        <taxon>Waltera</taxon>
    </lineage>
</organism>
<dbReference type="GO" id="GO:0006935">
    <property type="term" value="P:chemotaxis"/>
    <property type="evidence" value="ECO:0007669"/>
    <property type="project" value="UniProtKB-KW"/>
</dbReference>
<dbReference type="InterPro" id="IPR028976">
    <property type="entry name" value="CheC-like_sf"/>
</dbReference>
<accession>A0A6L5YFP6</accession>
<dbReference type="PANTHER" id="PTHR43693">
    <property type="entry name" value="PROTEIN PHOSPHATASE CHEZ"/>
    <property type="match status" value="1"/>
</dbReference>
<evidence type="ECO:0000256" key="1">
    <source>
        <dbReference type="ARBA" id="ARBA00022500"/>
    </source>
</evidence>
<proteinExistence type="predicted"/>
<dbReference type="SUPFAM" id="SSF103039">
    <property type="entry name" value="CheC-like"/>
    <property type="match status" value="1"/>
</dbReference>
<keyword evidence="5" id="KW-1185">Reference proteome</keyword>
<feature type="domain" description="CheC-like protein" evidence="3">
    <location>
        <begin position="14"/>
        <end position="48"/>
    </location>
</feature>
<dbReference type="PANTHER" id="PTHR43693:SF1">
    <property type="entry name" value="PROTEIN PHOSPHATASE CHEZ"/>
    <property type="match status" value="1"/>
</dbReference>
<dbReference type="Gene3D" id="3.40.1550.10">
    <property type="entry name" value="CheC-like"/>
    <property type="match status" value="1"/>
</dbReference>
<keyword evidence="1" id="KW-0145">Chemotaxis</keyword>
<evidence type="ECO:0000259" key="3">
    <source>
        <dbReference type="Pfam" id="PF04509"/>
    </source>
</evidence>
<dbReference type="GO" id="GO:0016787">
    <property type="term" value="F:hydrolase activity"/>
    <property type="evidence" value="ECO:0007669"/>
    <property type="project" value="UniProtKB-KW"/>
</dbReference>
<protein>
    <submittedName>
        <fullName evidence="4">Chemotaxis protein CheC</fullName>
    </submittedName>
</protein>
<name>A0A6L5YFP6_9FIRM</name>
<dbReference type="Proteomes" id="UP000476055">
    <property type="component" value="Unassembled WGS sequence"/>
</dbReference>
<evidence type="ECO:0000256" key="2">
    <source>
        <dbReference type="ARBA" id="ARBA00022801"/>
    </source>
</evidence>
<dbReference type="InterPro" id="IPR050992">
    <property type="entry name" value="CheZ_family_phosphatases"/>
</dbReference>
<evidence type="ECO:0000313" key="4">
    <source>
        <dbReference type="EMBL" id="MST57091.1"/>
    </source>
</evidence>
<comment type="caution">
    <text evidence="4">The sequence shown here is derived from an EMBL/GenBank/DDBJ whole genome shotgun (WGS) entry which is preliminary data.</text>
</comment>
<dbReference type="AlphaFoldDB" id="A0A6L5YFP6"/>
<reference evidence="4 5" key="1">
    <citation type="submission" date="2019-08" db="EMBL/GenBank/DDBJ databases">
        <title>In-depth cultivation of the pig gut microbiome towards novel bacterial diversity and tailored functional studies.</title>
        <authorList>
            <person name="Wylensek D."/>
            <person name="Hitch T.C.A."/>
            <person name="Clavel T."/>
        </authorList>
    </citation>
    <scope>NUCLEOTIDE SEQUENCE [LARGE SCALE GENOMIC DNA]</scope>
    <source>
        <strain evidence="4 5">WCA3-601-WT-6H</strain>
    </source>
</reference>
<dbReference type="CDD" id="cd17909">
    <property type="entry name" value="CheC_ClassI"/>
    <property type="match status" value="1"/>
</dbReference>
<sequence>MGDLSLEEVSETYLDVLKEIGNIGAGNAMTALSQMLNCKVDMKVPQVKLLDFNEVGALMGGEEQVMIGVFLGVEGDITGSMMFLVEQNSAKHLLHKILGDMVQPEGFSEIEFSAMQEIGNIITGAYLNSLSTLTNLTIIPTPPSLTLDMAGAILSVPAIEFGTLGDKILLIQSQFYDEVEIDGYFILVPDIESYPKILSSLGISVA</sequence>